<dbReference type="PRINTS" id="PR00888">
    <property type="entry name" value="SM22CALPONIN"/>
</dbReference>
<dbReference type="PROSITE" id="PS50021">
    <property type="entry name" value="CH"/>
    <property type="match status" value="1"/>
</dbReference>
<evidence type="ECO:0000313" key="2">
    <source>
        <dbReference type="EMBL" id="CAI5452913.1"/>
    </source>
</evidence>
<dbReference type="EMBL" id="CANHGI010000005">
    <property type="protein sequence ID" value="CAI5452913.1"/>
    <property type="molecule type" value="Genomic_DNA"/>
</dbReference>
<dbReference type="GO" id="GO:0007015">
    <property type="term" value="P:actin filament organization"/>
    <property type="evidence" value="ECO:0007669"/>
    <property type="project" value="TreeGrafter"/>
</dbReference>
<dbReference type="Pfam" id="PF00307">
    <property type="entry name" value="CH"/>
    <property type="match status" value="1"/>
</dbReference>
<dbReference type="GO" id="GO:0051015">
    <property type="term" value="F:actin filament binding"/>
    <property type="evidence" value="ECO:0007669"/>
    <property type="project" value="TreeGrafter"/>
</dbReference>
<dbReference type="SUPFAM" id="SSF47576">
    <property type="entry name" value="Calponin-homology domain, CH-domain"/>
    <property type="match status" value="1"/>
</dbReference>
<dbReference type="InterPro" id="IPR001715">
    <property type="entry name" value="CH_dom"/>
</dbReference>
<dbReference type="AlphaFoldDB" id="A0A9P1IVE0"/>
<dbReference type="CDD" id="cd00014">
    <property type="entry name" value="CH_SF"/>
    <property type="match status" value="1"/>
</dbReference>
<dbReference type="Proteomes" id="UP001152747">
    <property type="component" value="Unassembled WGS sequence"/>
</dbReference>
<keyword evidence="3" id="KW-1185">Reference proteome</keyword>
<dbReference type="SMART" id="SM00033">
    <property type="entry name" value="CH"/>
    <property type="match status" value="1"/>
</dbReference>
<reference evidence="2" key="1">
    <citation type="submission" date="2022-11" db="EMBL/GenBank/DDBJ databases">
        <authorList>
            <person name="Kikuchi T."/>
        </authorList>
    </citation>
    <scope>NUCLEOTIDE SEQUENCE</scope>
    <source>
        <strain evidence="2">PS1010</strain>
    </source>
</reference>
<accession>A0A9P1IVE0</accession>
<dbReference type="Gene3D" id="1.10.418.10">
    <property type="entry name" value="Calponin-like domain"/>
    <property type="match status" value="1"/>
</dbReference>
<dbReference type="PANTHER" id="PTHR47385:SF14">
    <property type="entry name" value="TRANSGELIN"/>
    <property type="match status" value="1"/>
</dbReference>
<evidence type="ECO:0000313" key="3">
    <source>
        <dbReference type="Proteomes" id="UP001152747"/>
    </source>
</evidence>
<feature type="domain" description="Calponin-homology (CH)" evidence="1">
    <location>
        <begin position="49"/>
        <end position="154"/>
    </location>
</feature>
<dbReference type="GO" id="GO:0015629">
    <property type="term" value="C:actin cytoskeleton"/>
    <property type="evidence" value="ECO:0007669"/>
    <property type="project" value="TreeGrafter"/>
</dbReference>
<dbReference type="InterPro" id="IPR050606">
    <property type="entry name" value="Calponin-like"/>
</dbReference>
<proteinExistence type="predicted"/>
<name>A0A9P1IVE0_9PELO</name>
<gene>
    <name evidence="2" type="ORF">CAMP_LOCUS15550</name>
</gene>
<sequence>MAVGWKKFTGKSQYPELTANDQGSAFTYGSKRDRGFRMGWIQGKKKRNTDEEIEIINWINHITSEKVSTSDPLESLHDGKILCKLLLRINPNSLLKPVNQKPPLFSASENVKNFIDSLLNAGFIEVELFEVTDLVEKRDFSRVCKTLQFLRERAEDIQKF</sequence>
<dbReference type="InterPro" id="IPR036872">
    <property type="entry name" value="CH_dom_sf"/>
</dbReference>
<evidence type="ECO:0000259" key="1">
    <source>
        <dbReference type="PROSITE" id="PS50021"/>
    </source>
</evidence>
<comment type="caution">
    <text evidence="2">The sequence shown here is derived from an EMBL/GenBank/DDBJ whole genome shotgun (WGS) entry which is preliminary data.</text>
</comment>
<protein>
    <recommendedName>
        <fullName evidence="1">Calponin-homology (CH) domain-containing protein</fullName>
    </recommendedName>
</protein>
<dbReference type="OrthoDB" id="21595at2759"/>
<organism evidence="2 3">
    <name type="scientific">Caenorhabditis angaria</name>
    <dbReference type="NCBI Taxonomy" id="860376"/>
    <lineage>
        <taxon>Eukaryota</taxon>
        <taxon>Metazoa</taxon>
        <taxon>Ecdysozoa</taxon>
        <taxon>Nematoda</taxon>
        <taxon>Chromadorea</taxon>
        <taxon>Rhabditida</taxon>
        <taxon>Rhabditina</taxon>
        <taxon>Rhabditomorpha</taxon>
        <taxon>Rhabditoidea</taxon>
        <taxon>Rhabditidae</taxon>
        <taxon>Peloderinae</taxon>
        <taxon>Caenorhabditis</taxon>
    </lineage>
</organism>
<dbReference type="PANTHER" id="PTHR47385">
    <property type="entry name" value="CALPONIN"/>
    <property type="match status" value="1"/>
</dbReference>
<dbReference type="InterPro" id="IPR003096">
    <property type="entry name" value="SM22_calponin"/>
</dbReference>